<dbReference type="AlphaFoldDB" id="A0A8B6M477"/>
<evidence type="ECO:0000313" key="1">
    <source>
        <dbReference type="EMBL" id="VTZ49595.1"/>
    </source>
</evidence>
<organism evidence="1 2">
    <name type="scientific">Methylocella tundrae</name>
    <dbReference type="NCBI Taxonomy" id="227605"/>
    <lineage>
        <taxon>Bacteria</taxon>
        <taxon>Pseudomonadati</taxon>
        <taxon>Pseudomonadota</taxon>
        <taxon>Alphaproteobacteria</taxon>
        <taxon>Hyphomicrobiales</taxon>
        <taxon>Beijerinckiaceae</taxon>
        <taxon>Methylocella</taxon>
    </lineage>
</organism>
<dbReference type="Proteomes" id="UP000485880">
    <property type="component" value="Unassembled WGS sequence"/>
</dbReference>
<gene>
    <name evidence="1" type="ORF">MPC4_180001</name>
</gene>
<accession>A0A8B6M477</accession>
<keyword evidence="2" id="KW-1185">Reference proteome</keyword>
<name>A0A8B6M477_METTU</name>
<protein>
    <submittedName>
        <fullName evidence="1">Uncharacterized protein</fullName>
    </submittedName>
</protein>
<dbReference type="EMBL" id="CABFMQ020000074">
    <property type="protein sequence ID" value="VTZ49595.1"/>
    <property type="molecule type" value="Genomic_DNA"/>
</dbReference>
<evidence type="ECO:0000313" key="2">
    <source>
        <dbReference type="Proteomes" id="UP000485880"/>
    </source>
</evidence>
<sequence length="414" mass="44423">MSESVSSLPANGRVACSKCFSGLTVWNETEVIAAGWHIVNNPMSWGAAEPQYLVLGVSKGTTQCEAISAKPHNDVPFDGFRPALAKALQLLGLLQTSETIESKISASEMEWGFGSMVRCALGLPTADNAIERSGTVVQRLAAMPADQSWITLCSSVFLRSLPASLRVVVLLSNDDGYIDACFGAIRRLRPSTRRINDVAYGDETITWVHIVHVGGPGKNHIASWFAGEGRQGGKRVAAQMALGKSTDVPVPEPQLEKVTTPSDFQAKAATMAKSARTPSVPRGVGKPIPVNPVRDAILQSMNAHASFRPHPSETIVGGTKYVSAFLGRNGRAIAFDKAVATKQPMWFRDDPHLRELMDKLRVPFVGYPPEKGRNSNLSKLAEFEGKALLRAFPQTAAEAIKIADAVVSGVPTGL</sequence>
<reference evidence="1 2" key="1">
    <citation type="submission" date="2019-05" db="EMBL/GenBank/DDBJ databases">
        <authorList>
            <person name="Farhan Ul Haque M."/>
        </authorList>
    </citation>
    <scope>NUCLEOTIDE SEQUENCE [LARGE SCALE GENOMIC DNA]</scope>
    <source>
        <strain evidence="1">2</strain>
    </source>
</reference>
<proteinExistence type="predicted"/>
<dbReference type="RefSeq" id="WP_174511885.1">
    <property type="nucleotide sequence ID" value="NZ_CABFMQ020000074.1"/>
</dbReference>
<comment type="caution">
    <text evidence="1">The sequence shown here is derived from an EMBL/GenBank/DDBJ whole genome shotgun (WGS) entry which is preliminary data.</text>
</comment>